<keyword evidence="6 9" id="KW-0472">Membrane</keyword>
<dbReference type="InterPro" id="IPR005821">
    <property type="entry name" value="Ion_trans_dom"/>
</dbReference>
<evidence type="ECO:0000256" key="6">
    <source>
        <dbReference type="ARBA" id="ARBA00023136"/>
    </source>
</evidence>
<name>A0A915D4S0_9BILA</name>
<keyword evidence="5" id="KW-0406">Ion transport</keyword>
<keyword evidence="7" id="KW-0407">Ion channel</keyword>
<evidence type="ECO:0000313" key="11">
    <source>
        <dbReference type="Proteomes" id="UP000887574"/>
    </source>
</evidence>
<evidence type="ECO:0000313" key="12">
    <source>
        <dbReference type="WBParaSite" id="jg15840"/>
    </source>
</evidence>
<dbReference type="GO" id="GO:0007338">
    <property type="term" value="P:single fertilization"/>
    <property type="evidence" value="ECO:0007669"/>
    <property type="project" value="TreeGrafter"/>
</dbReference>
<evidence type="ECO:0000256" key="4">
    <source>
        <dbReference type="ARBA" id="ARBA00022989"/>
    </source>
</evidence>
<feature type="domain" description="Ion transport" evidence="10">
    <location>
        <begin position="55"/>
        <end position="168"/>
    </location>
</feature>
<dbReference type="GO" id="GO:0070679">
    <property type="term" value="F:inositol 1,4,5 trisphosphate binding"/>
    <property type="evidence" value="ECO:0007669"/>
    <property type="project" value="TreeGrafter"/>
</dbReference>
<dbReference type="WBParaSite" id="jg15840">
    <property type="protein sequence ID" value="jg15840"/>
    <property type="gene ID" value="jg15840"/>
</dbReference>
<keyword evidence="3 9" id="KW-0812">Transmembrane</keyword>
<feature type="region of interest" description="Disordered" evidence="8">
    <location>
        <begin position="324"/>
        <end position="352"/>
    </location>
</feature>
<evidence type="ECO:0000256" key="9">
    <source>
        <dbReference type="SAM" id="Phobius"/>
    </source>
</evidence>
<dbReference type="Proteomes" id="UP000887574">
    <property type="component" value="Unplaced"/>
</dbReference>
<dbReference type="PRINTS" id="PR01097">
    <property type="entry name" value="TRNSRECEPTRP"/>
</dbReference>
<feature type="compositionally biased region" description="Low complexity" evidence="8">
    <location>
        <begin position="532"/>
        <end position="542"/>
    </location>
</feature>
<sequence>MICLYLCTISLRTSAYYIYVFDNNGYTPRYTIRGRTHWDAYEPILISEALFAVGNVFSFARIIYLFQTNPYLGPLQASYFCLYEPNQPDNCKLVPNAFSSIAHSYVTLLWSLFSITKVEDTEVAEDHYFTQWIGRGMFIMYHMTSIIVLLNMLIAMMSHSFQIINDHADLEWKFHRTKLWMAHFDEGSSLPPPFNIIITPKAIFYSIRLVFNTLKATIRRPGYSRKSKELERSAMNQNDTVEPKVKKPLTYADIIQRLVSRFIHETKKTMKMDGVNEDDLLEIKQDISSLRYELRDDRRKEIVRSSSHIDAVKRDIMRTMSSTTRMFSSAPKRQPNPRASVAEEESDYFDDSDNEIKSQGNESIYKDSVYSGCGVCLHQPCPTRTAGRGADADSNAIVSKVSTTHSDTYINSSKPAVFDYSMPGSRVKPKIVTQKSAPSPLFVSNTTSSKNAALLESVEVLREAMNTRLDQLIALMSSQHQTDTLLCPPPFAGILRLDTRSDEDRSATTPRSPLLSSAMVRAHTPLSAPARSISPSRVSFSSALKEKDK</sequence>
<feature type="transmembrane region" description="Helical" evidence="9">
    <location>
        <begin position="138"/>
        <end position="157"/>
    </location>
</feature>
<dbReference type="Pfam" id="PF00520">
    <property type="entry name" value="Ion_trans"/>
    <property type="match status" value="1"/>
</dbReference>
<evidence type="ECO:0000256" key="8">
    <source>
        <dbReference type="SAM" id="MobiDB-lite"/>
    </source>
</evidence>
<feature type="region of interest" description="Disordered" evidence="8">
    <location>
        <begin position="500"/>
        <end position="549"/>
    </location>
</feature>
<keyword evidence="4 9" id="KW-1133">Transmembrane helix</keyword>
<evidence type="ECO:0000256" key="5">
    <source>
        <dbReference type="ARBA" id="ARBA00023065"/>
    </source>
</evidence>
<proteinExistence type="predicted"/>
<dbReference type="PANTHER" id="PTHR10117">
    <property type="entry name" value="TRANSIENT RECEPTOR POTENTIAL CHANNEL"/>
    <property type="match status" value="1"/>
</dbReference>
<dbReference type="AlphaFoldDB" id="A0A915D4S0"/>
<keyword evidence="2" id="KW-0813">Transport</keyword>
<dbReference type="GO" id="GO:0051480">
    <property type="term" value="P:regulation of cytosolic calcium ion concentration"/>
    <property type="evidence" value="ECO:0007669"/>
    <property type="project" value="TreeGrafter"/>
</dbReference>
<dbReference type="InterPro" id="IPR002153">
    <property type="entry name" value="TRPC_channel"/>
</dbReference>
<evidence type="ECO:0000256" key="3">
    <source>
        <dbReference type="ARBA" id="ARBA00022692"/>
    </source>
</evidence>
<evidence type="ECO:0000256" key="1">
    <source>
        <dbReference type="ARBA" id="ARBA00004141"/>
    </source>
</evidence>
<dbReference type="GO" id="GO:0015279">
    <property type="term" value="F:store-operated calcium channel activity"/>
    <property type="evidence" value="ECO:0007669"/>
    <property type="project" value="TreeGrafter"/>
</dbReference>
<feature type="compositionally biased region" description="Acidic residues" evidence="8">
    <location>
        <begin position="342"/>
        <end position="352"/>
    </location>
</feature>
<protein>
    <submittedName>
        <fullName evidence="12">Ion transport domain-containing protein</fullName>
    </submittedName>
</protein>
<dbReference type="GO" id="GO:0034703">
    <property type="term" value="C:cation channel complex"/>
    <property type="evidence" value="ECO:0007669"/>
    <property type="project" value="TreeGrafter"/>
</dbReference>
<keyword evidence="11" id="KW-1185">Reference proteome</keyword>
<feature type="transmembrane region" description="Helical" evidence="9">
    <location>
        <begin position="44"/>
        <end position="66"/>
    </location>
</feature>
<reference evidence="12" key="1">
    <citation type="submission" date="2022-11" db="UniProtKB">
        <authorList>
            <consortium name="WormBaseParasite"/>
        </authorList>
    </citation>
    <scope>IDENTIFICATION</scope>
</reference>
<evidence type="ECO:0000259" key="10">
    <source>
        <dbReference type="Pfam" id="PF00520"/>
    </source>
</evidence>
<accession>A0A915D4S0</accession>
<comment type="subcellular location">
    <subcellularLocation>
        <location evidence="1">Membrane</location>
        <topology evidence="1">Multi-pass membrane protein</topology>
    </subcellularLocation>
</comment>
<dbReference type="PANTHER" id="PTHR10117:SF80">
    <property type="entry name" value="TRANSIENT-RECEPTOR-POTENTIAL-LIKE PROTEIN"/>
    <property type="match status" value="1"/>
</dbReference>
<dbReference type="GO" id="GO:0005886">
    <property type="term" value="C:plasma membrane"/>
    <property type="evidence" value="ECO:0007669"/>
    <property type="project" value="TreeGrafter"/>
</dbReference>
<evidence type="ECO:0000256" key="2">
    <source>
        <dbReference type="ARBA" id="ARBA00022448"/>
    </source>
</evidence>
<evidence type="ECO:0000256" key="7">
    <source>
        <dbReference type="ARBA" id="ARBA00023303"/>
    </source>
</evidence>
<organism evidence="11 12">
    <name type="scientific">Ditylenchus dipsaci</name>
    <dbReference type="NCBI Taxonomy" id="166011"/>
    <lineage>
        <taxon>Eukaryota</taxon>
        <taxon>Metazoa</taxon>
        <taxon>Ecdysozoa</taxon>
        <taxon>Nematoda</taxon>
        <taxon>Chromadorea</taxon>
        <taxon>Rhabditida</taxon>
        <taxon>Tylenchina</taxon>
        <taxon>Tylenchomorpha</taxon>
        <taxon>Sphaerularioidea</taxon>
        <taxon>Anguinidae</taxon>
        <taxon>Anguininae</taxon>
        <taxon>Ditylenchus</taxon>
    </lineage>
</organism>